<proteinExistence type="predicted"/>
<dbReference type="Proteomes" id="UP001152561">
    <property type="component" value="Unassembled WGS sequence"/>
</dbReference>
<dbReference type="EMBL" id="JAJAGQ010000001">
    <property type="protein sequence ID" value="KAJ8574011.1"/>
    <property type="molecule type" value="Genomic_DNA"/>
</dbReference>
<reference evidence="3" key="1">
    <citation type="journal article" date="2023" name="Proc. Natl. Acad. Sci. U.S.A.">
        <title>Genomic and structural basis for evolution of tropane alkaloid biosynthesis.</title>
        <authorList>
            <person name="Wanga Y.-J."/>
            <person name="Taina T."/>
            <person name="Yua J.-Y."/>
            <person name="Lia J."/>
            <person name="Xua B."/>
            <person name="Chenc J."/>
            <person name="D'Auriad J.C."/>
            <person name="Huanga J.-P."/>
            <person name="Huanga S.-X."/>
        </authorList>
    </citation>
    <scope>NUCLEOTIDE SEQUENCE [LARGE SCALE GENOMIC DNA]</scope>
    <source>
        <strain evidence="3">cv. KIB-2019</strain>
    </source>
</reference>
<protein>
    <submittedName>
        <fullName evidence="2">Uncharacterized protein</fullName>
    </submittedName>
</protein>
<sequence length="373" mass="41368">MRSDNMSKGERENRDIHALMAKEMIPPSHQLQINISLVDLTEEEQGDPTTEPTYHYKDNPGNQGETSKPWVETSFRKNQERVNTPARKEITLSATGQQNKKNHTLKDNNHTRGEDIQDNGISNDKQGTSSQEEQGKTSPAEKKTLKKSLDGTAAETQGHIGPVESVDTRTSAVVDNDIKGDKRNDVDKGKSIKANDNEVCNKNNFDVLNQYIKEEKGENLESNRNKEGSNANKDIVVEDSTTAKAIDAPINNAADVGVTNDVTVEHVHNKEIEEEYIVEIEGGIDNNVEEYIGVGTKQGEEAPITEESQLSKELEYVSTIKKLVERAFTANGNNMEDHDKNQELCVSDVQHDGAVPVEDMHKTELHSIAAEPT</sequence>
<evidence type="ECO:0000256" key="1">
    <source>
        <dbReference type="SAM" id="MobiDB-lite"/>
    </source>
</evidence>
<evidence type="ECO:0000313" key="3">
    <source>
        <dbReference type="Proteomes" id="UP001152561"/>
    </source>
</evidence>
<gene>
    <name evidence="2" type="ORF">K7X08_010522</name>
</gene>
<comment type="caution">
    <text evidence="2">The sequence shown here is derived from an EMBL/GenBank/DDBJ whole genome shotgun (WGS) entry which is preliminary data.</text>
</comment>
<organism evidence="2 3">
    <name type="scientific">Anisodus acutangulus</name>
    <dbReference type="NCBI Taxonomy" id="402998"/>
    <lineage>
        <taxon>Eukaryota</taxon>
        <taxon>Viridiplantae</taxon>
        <taxon>Streptophyta</taxon>
        <taxon>Embryophyta</taxon>
        <taxon>Tracheophyta</taxon>
        <taxon>Spermatophyta</taxon>
        <taxon>Magnoliopsida</taxon>
        <taxon>eudicotyledons</taxon>
        <taxon>Gunneridae</taxon>
        <taxon>Pentapetalae</taxon>
        <taxon>asterids</taxon>
        <taxon>lamiids</taxon>
        <taxon>Solanales</taxon>
        <taxon>Solanaceae</taxon>
        <taxon>Solanoideae</taxon>
        <taxon>Hyoscyameae</taxon>
        <taxon>Anisodus</taxon>
    </lineage>
</organism>
<feature type="compositionally biased region" description="Basic and acidic residues" evidence="1">
    <location>
        <begin position="133"/>
        <end position="149"/>
    </location>
</feature>
<accession>A0A9Q1RV78</accession>
<dbReference type="AlphaFoldDB" id="A0A9Q1RV78"/>
<keyword evidence="3" id="KW-1185">Reference proteome</keyword>
<evidence type="ECO:0000313" key="2">
    <source>
        <dbReference type="EMBL" id="KAJ8574011.1"/>
    </source>
</evidence>
<feature type="compositionally biased region" description="Basic and acidic residues" evidence="1">
    <location>
        <begin position="104"/>
        <end position="115"/>
    </location>
</feature>
<name>A0A9Q1RV78_9SOLA</name>
<feature type="compositionally biased region" description="Basic and acidic residues" evidence="1">
    <location>
        <begin position="74"/>
        <end position="90"/>
    </location>
</feature>
<feature type="region of interest" description="Disordered" evidence="1">
    <location>
        <begin position="36"/>
        <end position="161"/>
    </location>
</feature>
<feature type="compositionally biased region" description="Polar residues" evidence="1">
    <location>
        <begin position="119"/>
        <end position="132"/>
    </location>
</feature>